<proteinExistence type="predicted"/>
<gene>
    <name evidence="1" type="ORF">MLD38_036228</name>
</gene>
<protein>
    <submittedName>
        <fullName evidence="1">Uncharacterized protein</fullName>
    </submittedName>
</protein>
<organism evidence="1 2">
    <name type="scientific">Melastoma candidum</name>
    <dbReference type="NCBI Taxonomy" id="119954"/>
    <lineage>
        <taxon>Eukaryota</taxon>
        <taxon>Viridiplantae</taxon>
        <taxon>Streptophyta</taxon>
        <taxon>Embryophyta</taxon>
        <taxon>Tracheophyta</taxon>
        <taxon>Spermatophyta</taxon>
        <taxon>Magnoliopsida</taxon>
        <taxon>eudicotyledons</taxon>
        <taxon>Gunneridae</taxon>
        <taxon>Pentapetalae</taxon>
        <taxon>rosids</taxon>
        <taxon>malvids</taxon>
        <taxon>Myrtales</taxon>
        <taxon>Melastomataceae</taxon>
        <taxon>Melastomatoideae</taxon>
        <taxon>Melastomateae</taxon>
        <taxon>Melastoma</taxon>
    </lineage>
</organism>
<evidence type="ECO:0000313" key="2">
    <source>
        <dbReference type="Proteomes" id="UP001057402"/>
    </source>
</evidence>
<dbReference type="Proteomes" id="UP001057402">
    <property type="component" value="Chromosome 11"/>
</dbReference>
<name>A0ACB9LK83_9MYRT</name>
<dbReference type="EMBL" id="CM042890">
    <property type="protein sequence ID" value="KAI4311322.1"/>
    <property type="molecule type" value="Genomic_DNA"/>
</dbReference>
<reference evidence="2" key="1">
    <citation type="journal article" date="2023" name="Front. Plant Sci.">
        <title>Chromosomal-level genome assembly of Melastoma candidum provides insights into trichome evolution.</title>
        <authorList>
            <person name="Zhong Y."/>
            <person name="Wu W."/>
            <person name="Sun C."/>
            <person name="Zou P."/>
            <person name="Liu Y."/>
            <person name="Dai S."/>
            <person name="Zhou R."/>
        </authorList>
    </citation>
    <scope>NUCLEOTIDE SEQUENCE [LARGE SCALE GENOMIC DNA]</scope>
</reference>
<evidence type="ECO:0000313" key="1">
    <source>
        <dbReference type="EMBL" id="KAI4311322.1"/>
    </source>
</evidence>
<comment type="caution">
    <text evidence="1">The sequence shown here is derived from an EMBL/GenBank/DDBJ whole genome shotgun (WGS) entry which is preliminary data.</text>
</comment>
<keyword evidence="2" id="KW-1185">Reference proteome</keyword>
<accession>A0ACB9LK83</accession>
<sequence length="191" mass="20852">MAGRTQVPSGNPCLVEQRTNNGAHVACRLCGLVFANSVALVNHIDMHVLQETALSRRAGNFSLFQVPGILPLNPSGPANKLMPQGPPFAQGREDAAPPLNQTRVAVPPRNLPFASPQLANPHYMFRAQPMMAFSPTATRQVYADEEAGDRTRPFLCQLDWPIADRKKRARSEDTEETGKSSSVLLDLALKL</sequence>